<sequence>MSSKVVYRPVAPTRPAAGYIGGKKQLAKTIIAEIERIPHETYAEPFVGMGGVFLRRRLAARAEVINDRSGDVATFFRVLQRHYVPLMDMLRWQFTGRQEFERLKASPPATLTDLERAVRFLYLQRTAFGGKVSGRNFGVDVRAARFNVAKLAPMLDDLHARLAGVTIECLPWADFIARYDRPTTLFYLDPPYFGSEDDYGRGLFARAEYERMAEVLSGLQGRFILSINDVPEIRKAFARFALKPVSLSYSLPGNGKAHAARELIITGRRKRAVAGRSARH</sequence>
<dbReference type="Gene3D" id="1.10.1020.10">
    <property type="entry name" value="Adenine-specific Methyltransferase, Domain 2"/>
    <property type="match status" value="1"/>
</dbReference>
<dbReference type="EMBL" id="FODT01000008">
    <property type="protein sequence ID" value="SEP12474.1"/>
    <property type="molecule type" value="Genomic_DNA"/>
</dbReference>
<dbReference type="InterPro" id="IPR029063">
    <property type="entry name" value="SAM-dependent_MTases_sf"/>
</dbReference>
<dbReference type="Proteomes" id="UP000199615">
    <property type="component" value="Unassembled WGS sequence"/>
</dbReference>
<dbReference type="Gene3D" id="3.40.50.150">
    <property type="entry name" value="Vaccinia Virus protein VP39"/>
    <property type="match status" value="1"/>
</dbReference>
<gene>
    <name evidence="7" type="ORF">SAMN05444123_108164</name>
</gene>
<dbReference type="InterPro" id="IPR023095">
    <property type="entry name" value="Ade_MeTrfase_dom_2"/>
</dbReference>
<organism evidence="7 8">
    <name type="scientific">Rhodopseudomonas pseudopalustris</name>
    <dbReference type="NCBI Taxonomy" id="1513892"/>
    <lineage>
        <taxon>Bacteria</taxon>
        <taxon>Pseudomonadati</taxon>
        <taxon>Pseudomonadota</taxon>
        <taxon>Alphaproteobacteria</taxon>
        <taxon>Hyphomicrobiales</taxon>
        <taxon>Nitrobacteraceae</taxon>
        <taxon>Rhodopseudomonas</taxon>
    </lineage>
</organism>
<evidence type="ECO:0000256" key="3">
    <source>
        <dbReference type="ARBA" id="ARBA00022603"/>
    </source>
</evidence>
<accession>A0A1H8VB28</accession>
<dbReference type="GO" id="GO:0032259">
    <property type="term" value="P:methylation"/>
    <property type="evidence" value="ECO:0007669"/>
    <property type="project" value="UniProtKB-KW"/>
</dbReference>
<dbReference type="SUPFAM" id="SSF53335">
    <property type="entry name" value="S-adenosyl-L-methionine-dependent methyltransferases"/>
    <property type="match status" value="1"/>
</dbReference>
<dbReference type="GO" id="GO:0006298">
    <property type="term" value="P:mismatch repair"/>
    <property type="evidence" value="ECO:0007669"/>
    <property type="project" value="TreeGrafter"/>
</dbReference>
<dbReference type="InterPro" id="IPR012327">
    <property type="entry name" value="MeTrfase_D12"/>
</dbReference>
<dbReference type="PANTHER" id="PTHR30481:SF4">
    <property type="entry name" value="SITE-SPECIFIC DNA-METHYLTRANSFERASE (ADENINE-SPECIFIC)"/>
    <property type="match status" value="1"/>
</dbReference>
<evidence type="ECO:0000256" key="2">
    <source>
        <dbReference type="ARBA" id="ARBA00011900"/>
    </source>
</evidence>
<dbReference type="OrthoDB" id="9805629at2"/>
<name>A0A1H8VB28_9BRAD</name>
<dbReference type="GO" id="GO:0009007">
    <property type="term" value="F:site-specific DNA-methyltransferase (adenine-specific) activity"/>
    <property type="evidence" value="ECO:0007669"/>
    <property type="project" value="UniProtKB-EC"/>
</dbReference>
<evidence type="ECO:0000256" key="5">
    <source>
        <dbReference type="ARBA" id="ARBA00022691"/>
    </source>
</evidence>
<dbReference type="RefSeq" id="WP_092685255.1">
    <property type="nucleotide sequence ID" value="NZ_FODT01000008.1"/>
</dbReference>
<evidence type="ECO:0000313" key="8">
    <source>
        <dbReference type="Proteomes" id="UP000199615"/>
    </source>
</evidence>
<protein>
    <recommendedName>
        <fullName evidence="2">site-specific DNA-methyltransferase (adenine-specific)</fullName>
        <ecNumber evidence="2">2.1.1.72</ecNumber>
    </recommendedName>
</protein>
<keyword evidence="3 7" id="KW-0489">Methyltransferase</keyword>
<keyword evidence="5" id="KW-0949">S-adenosyl-L-methionine</keyword>
<proteinExistence type="inferred from homology"/>
<evidence type="ECO:0000256" key="4">
    <source>
        <dbReference type="ARBA" id="ARBA00022679"/>
    </source>
</evidence>
<dbReference type="Pfam" id="PF02086">
    <property type="entry name" value="MethyltransfD12"/>
    <property type="match status" value="1"/>
</dbReference>
<comment type="catalytic activity">
    <reaction evidence="6">
        <text>a 2'-deoxyadenosine in DNA + S-adenosyl-L-methionine = an N(6)-methyl-2'-deoxyadenosine in DNA + S-adenosyl-L-homocysteine + H(+)</text>
        <dbReference type="Rhea" id="RHEA:15197"/>
        <dbReference type="Rhea" id="RHEA-COMP:12418"/>
        <dbReference type="Rhea" id="RHEA-COMP:12419"/>
        <dbReference type="ChEBI" id="CHEBI:15378"/>
        <dbReference type="ChEBI" id="CHEBI:57856"/>
        <dbReference type="ChEBI" id="CHEBI:59789"/>
        <dbReference type="ChEBI" id="CHEBI:90615"/>
        <dbReference type="ChEBI" id="CHEBI:90616"/>
        <dbReference type="EC" id="2.1.1.72"/>
    </reaction>
</comment>
<dbReference type="AlphaFoldDB" id="A0A1H8VB28"/>
<dbReference type="EC" id="2.1.1.72" evidence="2"/>
<reference evidence="8" key="1">
    <citation type="submission" date="2016-10" db="EMBL/GenBank/DDBJ databases">
        <authorList>
            <person name="Varghese N."/>
            <person name="Submissions S."/>
        </authorList>
    </citation>
    <scope>NUCLEOTIDE SEQUENCE [LARGE SCALE GENOMIC DNA]</scope>
    <source>
        <strain evidence="8">DSM 123</strain>
    </source>
</reference>
<dbReference type="PANTHER" id="PTHR30481">
    <property type="entry name" value="DNA ADENINE METHYLASE"/>
    <property type="match status" value="1"/>
</dbReference>
<dbReference type="GO" id="GO:0009307">
    <property type="term" value="P:DNA restriction-modification system"/>
    <property type="evidence" value="ECO:0007669"/>
    <property type="project" value="InterPro"/>
</dbReference>
<comment type="similarity">
    <text evidence="1">Belongs to the N(4)/N(6)-methyltransferase family.</text>
</comment>
<evidence type="ECO:0000256" key="1">
    <source>
        <dbReference type="ARBA" id="ARBA00006594"/>
    </source>
</evidence>
<dbReference type="PRINTS" id="PR00505">
    <property type="entry name" value="D12N6MTFRASE"/>
</dbReference>
<keyword evidence="8" id="KW-1185">Reference proteome</keyword>
<dbReference type="GO" id="GO:0043565">
    <property type="term" value="F:sequence-specific DNA binding"/>
    <property type="evidence" value="ECO:0007669"/>
    <property type="project" value="TreeGrafter"/>
</dbReference>
<keyword evidence="4" id="KW-0808">Transferase</keyword>
<evidence type="ECO:0000256" key="6">
    <source>
        <dbReference type="ARBA" id="ARBA00047942"/>
    </source>
</evidence>
<evidence type="ECO:0000313" key="7">
    <source>
        <dbReference type="EMBL" id="SEP12474.1"/>
    </source>
</evidence>
<dbReference type="GO" id="GO:1904047">
    <property type="term" value="F:S-adenosyl-L-methionine binding"/>
    <property type="evidence" value="ECO:0007669"/>
    <property type="project" value="TreeGrafter"/>
</dbReference>